<evidence type="ECO:0000256" key="1">
    <source>
        <dbReference type="SAM" id="MobiDB-lite"/>
    </source>
</evidence>
<dbReference type="Proteomes" id="UP000557307">
    <property type="component" value="Unassembled WGS sequence"/>
</dbReference>
<proteinExistence type="predicted"/>
<reference evidence="2 3" key="1">
    <citation type="submission" date="2020-08" db="EMBL/GenBank/DDBJ databases">
        <title>Genomic Encyclopedia of Type Strains, Phase IV (KMG-IV): sequencing the most valuable type-strain genomes for metagenomic binning, comparative biology and taxonomic classification.</title>
        <authorList>
            <person name="Goeker M."/>
        </authorList>
    </citation>
    <scope>NUCLEOTIDE SEQUENCE [LARGE SCALE GENOMIC DNA]</scope>
    <source>
        <strain evidence="2 3">DSM 105074</strain>
    </source>
</reference>
<protein>
    <submittedName>
        <fullName evidence="2">Uncharacterized protein</fullName>
    </submittedName>
</protein>
<name>A0A840TYG1_9BACT</name>
<feature type="compositionally biased region" description="Basic and acidic residues" evidence="1">
    <location>
        <begin position="104"/>
        <end position="116"/>
    </location>
</feature>
<feature type="region of interest" description="Disordered" evidence="1">
    <location>
        <begin position="104"/>
        <end position="140"/>
    </location>
</feature>
<dbReference type="EMBL" id="JACHGF010000010">
    <property type="protein sequence ID" value="MBB5286652.1"/>
    <property type="molecule type" value="Genomic_DNA"/>
</dbReference>
<sequence length="140" mass="15302">MFYDFKPTKGKPGEASSDPLAASMARRLLRYQRRGADHLGCLFEKLPTAWIKVGGVGVALTAGAYSTYLLATGLYSRENIPLTPSLAQVHTWLGIPFGLPPVEPRRQTDSLAREAVADSLPPRPPFSFSTLPTPPKPWKP</sequence>
<organism evidence="2 3">
    <name type="scientific">Rhabdobacter roseus</name>
    <dbReference type="NCBI Taxonomy" id="1655419"/>
    <lineage>
        <taxon>Bacteria</taxon>
        <taxon>Pseudomonadati</taxon>
        <taxon>Bacteroidota</taxon>
        <taxon>Cytophagia</taxon>
        <taxon>Cytophagales</taxon>
        <taxon>Cytophagaceae</taxon>
        <taxon>Rhabdobacter</taxon>
    </lineage>
</organism>
<keyword evidence="3" id="KW-1185">Reference proteome</keyword>
<dbReference type="AlphaFoldDB" id="A0A840TYG1"/>
<evidence type="ECO:0000313" key="3">
    <source>
        <dbReference type="Proteomes" id="UP000557307"/>
    </source>
</evidence>
<accession>A0A840TYG1</accession>
<gene>
    <name evidence="2" type="ORF">HNQ92_004813</name>
</gene>
<evidence type="ECO:0000313" key="2">
    <source>
        <dbReference type="EMBL" id="MBB5286652.1"/>
    </source>
</evidence>
<dbReference type="RefSeq" id="WP_184178002.1">
    <property type="nucleotide sequence ID" value="NZ_JACHGF010000010.1"/>
</dbReference>
<comment type="caution">
    <text evidence="2">The sequence shown here is derived from an EMBL/GenBank/DDBJ whole genome shotgun (WGS) entry which is preliminary data.</text>
</comment>